<accession>A0A1M5TQB9</accession>
<reference evidence="3 4" key="1">
    <citation type="submission" date="2016-11" db="EMBL/GenBank/DDBJ databases">
        <authorList>
            <person name="Jaros S."/>
            <person name="Januszkiewicz K."/>
            <person name="Wedrychowicz H."/>
        </authorList>
    </citation>
    <scope>NUCLEOTIDE SEQUENCE [LARGE SCALE GENOMIC DNA]</scope>
    <source>
        <strain evidence="3 4">DSM 6191</strain>
    </source>
</reference>
<keyword evidence="3" id="KW-0540">Nuclease</keyword>
<dbReference type="CDD" id="cd20736">
    <property type="entry name" value="PoNe_Nuclease"/>
    <property type="match status" value="1"/>
</dbReference>
<dbReference type="Gene3D" id="3.40.1350.10">
    <property type="match status" value="1"/>
</dbReference>
<dbReference type="InterPro" id="IPR011335">
    <property type="entry name" value="Restrct_endonuc-II-like"/>
</dbReference>
<dbReference type="InterPro" id="IPR003509">
    <property type="entry name" value="UPF0102_YraN-like"/>
</dbReference>
<gene>
    <name evidence="3" type="ORF">SAMN02745941_00283</name>
</gene>
<proteinExistence type="inferred from homology"/>
<keyword evidence="3" id="KW-0378">Hydrolase</keyword>
<dbReference type="SUPFAM" id="SSF52980">
    <property type="entry name" value="Restriction endonuclease-like"/>
    <property type="match status" value="1"/>
</dbReference>
<dbReference type="NCBIfam" id="NF009150">
    <property type="entry name" value="PRK12497.1-3"/>
    <property type="match status" value="1"/>
</dbReference>
<dbReference type="RefSeq" id="WP_073015969.1">
    <property type="nucleotide sequence ID" value="NZ_FQXU01000003.1"/>
</dbReference>
<evidence type="ECO:0000256" key="2">
    <source>
        <dbReference type="HAMAP-Rule" id="MF_00048"/>
    </source>
</evidence>
<dbReference type="PANTHER" id="PTHR34039:SF1">
    <property type="entry name" value="UPF0102 PROTEIN YRAN"/>
    <property type="match status" value="1"/>
</dbReference>
<evidence type="ECO:0000313" key="4">
    <source>
        <dbReference type="Proteomes" id="UP000184241"/>
    </source>
</evidence>
<organism evidence="3 4">
    <name type="scientific">Clostridium intestinale DSM 6191</name>
    <dbReference type="NCBI Taxonomy" id="1121320"/>
    <lineage>
        <taxon>Bacteria</taxon>
        <taxon>Bacillati</taxon>
        <taxon>Bacillota</taxon>
        <taxon>Clostridia</taxon>
        <taxon>Eubacteriales</taxon>
        <taxon>Clostridiaceae</taxon>
        <taxon>Clostridium</taxon>
    </lineage>
</organism>
<dbReference type="AlphaFoldDB" id="A0A1M5TQB9"/>
<protein>
    <recommendedName>
        <fullName evidence="2">UPF0102 protein SAMN02745941_00283</fullName>
    </recommendedName>
</protein>
<sequence length="121" mass="14254">MINKKSLGNYGEDLACEFLIKKGYIILERNFNCRLGELDIICMYRGLLVFIEVKCRYSLNYGVGIESINSTKVKRIISSSKFYIHLKSLYDLNVRYDIINIDLNLEENKKNIQHYEDAFRL</sequence>
<evidence type="ECO:0000313" key="3">
    <source>
        <dbReference type="EMBL" id="SHH52899.1"/>
    </source>
</evidence>
<keyword evidence="3" id="KW-0255">Endonuclease</keyword>
<dbReference type="GO" id="GO:0003676">
    <property type="term" value="F:nucleic acid binding"/>
    <property type="evidence" value="ECO:0007669"/>
    <property type="project" value="InterPro"/>
</dbReference>
<dbReference type="HAMAP" id="MF_00048">
    <property type="entry name" value="UPF0102"/>
    <property type="match status" value="1"/>
</dbReference>
<comment type="similarity">
    <text evidence="1 2">Belongs to the UPF0102 family.</text>
</comment>
<evidence type="ECO:0000256" key="1">
    <source>
        <dbReference type="ARBA" id="ARBA00006738"/>
    </source>
</evidence>
<dbReference type="GO" id="GO:0004519">
    <property type="term" value="F:endonuclease activity"/>
    <property type="evidence" value="ECO:0007669"/>
    <property type="project" value="UniProtKB-KW"/>
</dbReference>
<dbReference type="Pfam" id="PF02021">
    <property type="entry name" value="UPF0102"/>
    <property type="match status" value="1"/>
</dbReference>
<dbReference type="PANTHER" id="PTHR34039">
    <property type="entry name" value="UPF0102 PROTEIN YRAN"/>
    <property type="match status" value="1"/>
</dbReference>
<dbReference type="EMBL" id="FQXU01000003">
    <property type="protein sequence ID" value="SHH52899.1"/>
    <property type="molecule type" value="Genomic_DNA"/>
</dbReference>
<dbReference type="Proteomes" id="UP000184241">
    <property type="component" value="Unassembled WGS sequence"/>
</dbReference>
<dbReference type="InterPro" id="IPR011856">
    <property type="entry name" value="tRNA_endonuc-like_dom_sf"/>
</dbReference>
<name>A0A1M5TQB9_9CLOT</name>